<organism evidence="2 3">
    <name type="scientific">Advenella faeciporci</name>
    <dbReference type="NCBI Taxonomy" id="797535"/>
    <lineage>
        <taxon>Bacteria</taxon>
        <taxon>Pseudomonadati</taxon>
        <taxon>Pseudomonadota</taxon>
        <taxon>Betaproteobacteria</taxon>
        <taxon>Burkholderiales</taxon>
        <taxon>Alcaligenaceae</taxon>
    </lineage>
</organism>
<dbReference type="SUPFAM" id="SSF54427">
    <property type="entry name" value="NTF2-like"/>
    <property type="match status" value="1"/>
</dbReference>
<accession>A0A918JNA1</accession>
<evidence type="ECO:0000313" key="2">
    <source>
        <dbReference type="EMBL" id="GGW85398.1"/>
    </source>
</evidence>
<dbReference type="RefSeq" id="WP_189384797.1">
    <property type="nucleotide sequence ID" value="NZ_BAABFY010000003.1"/>
</dbReference>
<sequence>MTSSLEQRLQKVEDELEIIRLRARYCHLLDDMQWDDFVDLFTEDGVFEGLSKVSGHQEIMRFFSQDVPKVAERFWHFCTNGTVQIDGDTATGRISMEYISISNGVSYTSAGHYDDVMVRENGVWKFKSRKITFYFYSPVNEGFTGSAPRSSRFE</sequence>
<gene>
    <name evidence="2" type="ORF">GCM10011450_14180</name>
</gene>
<comment type="caution">
    <text evidence="2">The sequence shown here is derived from an EMBL/GenBank/DDBJ whole genome shotgun (WGS) entry which is preliminary data.</text>
</comment>
<reference evidence="2" key="1">
    <citation type="journal article" date="2014" name="Int. J. Syst. Evol. Microbiol.">
        <title>Complete genome sequence of Corynebacterium casei LMG S-19264T (=DSM 44701T), isolated from a smear-ripened cheese.</title>
        <authorList>
            <consortium name="US DOE Joint Genome Institute (JGI-PGF)"/>
            <person name="Walter F."/>
            <person name="Albersmeier A."/>
            <person name="Kalinowski J."/>
            <person name="Ruckert C."/>
        </authorList>
    </citation>
    <scope>NUCLEOTIDE SEQUENCE</scope>
    <source>
        <strain evidence="2">KCTC 23732</strain>
    </source>
</reference>
<reference evidence="2" key="2">
    <citation type="submission" date="2020-09" db="EMBL/GenBank/DDBJ databases">
        <authorList>
            <person name="Sun Q."/>
            <person name="Kim S."/>
        </authorList>
    </citation>
    <scope>NUCLEOTIDE SEQUENCE</scope>
    <source>
        <strain evidence="2">KCTC 23732</strain>
    </source>
</reference>
<dbReference type="InterPro" id="IPR032710">
    <property type="entry name" value="NTF2-like_dom_sf"/>
</dbReference>
<dbReference type="EMBL" id="BMYS01000008">
    <property type="protein sequence ID" value="GGW85398.1"/>
    <property type="molecule type" value="Genomic_DNA"/>
</dbReference>
<name>A0A918JNA1_9BURK</name>
<protein>
    <recommendedName>
        <fullName evidence="1">SnoaL-like domain-containing protein</fullName>
    </recommendedName>
</protein>
<feature type="domain" description="SnoaL-like" evidence="1">
    <location>
        <begin position="11"/>
        <end position="130"/>
    </location>
</feature>
<dbReference type="Pfam" id="PF13577">
    <property type="entry name" value="SnoaL_4"/>
    <property type="match status" value="1"/>
</dbReference>
<dbReference type="Gene3D" id="3.10.450.50">
    <property type="match status" value="1"/>
</dbReference>
<evidence type="ECO:0000313" key="3">
    <source>
        <dbReference type="Proteomes" id="UP000608345"/>
    </source>
</evidence>
<dbReference type="AlphaFoldDB" id="A0A918JNA1"/>
<dbReference type="Proteomes" id="UP000608345">
    <property type="component" value="Unassembled WGS sequence"/>
</dbReference>
<dbReference type="InterPro" id="IPR037401">
    <property type="entry name" value="SnoaL-like"/>
</dbReference>
<proteinExistence type="predicted"/>
<keyword evidence="3" id="KW-1185">Reference proteome</keyword>
<evidence type="ECO:0000259" key="1">
    <source>
        <dbReference type="Pfam" id="PF13577"/>
    </source>
</evidence>